<keyword evidence="4" id="KW-1185">Reference proteome</keyword>
<evidence type="ECO:0000313" key="5">
    <source>
        <dbReference type="Proteomes" id="UP000183039"/>
    </source>
</evidence>
<dbReference type="GO" id="GO:0006094">
    <property type="term" value="P:gluconeogenesis"/>
    <property type="evidence" value="ECO:0007669"/>
    <property type="project" value="TreeGrafter"/>
</dbReference>
<protein>
    <submittedName>
        <fullName evidence="3">Oxaloacetate decarboxylase</fullName>
    </submittedName>
</protein>
<dbReference type="Proteomes" id="UP000065511">
    <property type="component" value="Chromosome"/>
</dbReference>
<dbReference type="GO" id="GO:0004736">
    <property type="term" value="F:pyruvate carboxylase activity"/>
    <property type="evidence" value="ECO:0007669"/>
    <property type="project" value="TreeGrafter"/>
</dbReference>
<dbReference type="Gene3D" id="3.20.20.70">
    <property type="entry name" value="Aldolase class I"/>
    <property type="match status" value="1"/>
</dbReference>
<reference evidence="2 4" key="2">
    <citation type="submission" date="2015-12" db="EMBL/GenBank/DDBJ databases">
        <authorList>
            <person name="Lauer A."/>
            <person name="Humrighouse B."/>
            <person name="Loparev V."/>
            <person name="Shewmaker P.L."/>
            <person name="Whitney A.M."/>
            <person name="McLaughlin R.W."/>
        </authorList>
    </citation>
    <scope>NUCLEOTIDE SEQUENCE [LARGE SCALE GENOMIC DNA]</scope>
    <source>
        <strain evidence="2 4">LMG 23085</strain>
    </source>
</reference>
<dbReference type="SUPFAM" id="SSF89000">
    <property type="entry name" value="post-HMGL domain-like"/>
    <property type="match status" value="1"/>
</dbReference>
<evidence type="ECO:0000313" key="2">
    <source>
        <dbReference type="EMBL" id="ALS00188.1"/>
    </source>
</evidence>
<evidence type="ECO:0000313" key="4">
    <source>
        <dbReference type="Proteomes" id="UP000065511"/>
    </source>
</evidence>
<dbReference type="SUPFAM" id="SSF51569">
    <property type="entry name" value="Aldolase"/>
    <property type="match status" value="1"/>
</dbReference>
<dbReference type="NCBIfam" id="NF008985">
    <property type="entry name" value="PRK12331.1"/>
    <property type="match status" value="1"/>
</dbReference>
<dbReference type="InterPro" id="IPR055268">
    <property type="entry name" value="PCB-like"/>
</dbReference>
<reference evidence="3 5" key="1">
    <citation type="submission" date="2014-12" db="EMBL/GenBank/DDBJ databases">
        <title>Draft genome sequences of 29 type strains of Enterococci.</title>
        <authorList>
            <person name="Zhong Z."/>
            <person name="Sun Z."/>
            <person name="Liu W."/>
            <person name="Zhang W."/>
            <person name="Zhang H."/>
        </authorList>
    </citation>
    <scope>NUCLEOTIDE SEQUENCE [LARGE SCALE GENOMIC DNA]</scope>
    <source>
        <strain evidence="3 5">DSM 22801</strain>
    </source>
</reference>
<dbReference type="PANTHER" id="PTHR43778">
    <property type="entry name" value="PYRUVATE CARBOXYLASE"/>
    <property type="match status" value="1"/>
</dbReference>
<dbReference type="OrthoDB" id="9807469at2"/>
<feature type="domain" description="Pyruvate carboxyltransferase" evidence="1">
    <location>
        <begin position="5"/>
        <end position="265"/>
    </location>
</feature>
<dbReference type="GO" id="GO:0005737">
    <property type="term" value="C:cytoplasm"/>
    <property type="evidence" value="ECO:0007669"/>
    <property type="project" value="TreeGrafter"/>
</dbReference>
<dbReference type="PANTHER" id="PTHR43778:SF2">
    <property type="entry name" value="PYRUVATE CARBOXYLASE, MITOCHONDRIAL"/>
    <property type="match status" value="1"/>
</dbReference>
<dbReference type="EMBL" id="JXLC01000002">
    <property type="protein sequence ID" value="OJG93162.1"/>
    <property type="molecule type" value="Genomic_DNA"/>
</dbReference>
<dbReference type="AlphaFoldDB" id="A0A0S3K7A7"/>
<proteinExistence type="predicted"/>
<dbReference type="CDD" id="cd07937">
    <property type="entry name" value="DRE_TIM_PC_TC_5S"/>
    <property type="match status" value="1"/>
</dbReference>
<dbReference type="InterPro" id="IPR013785">
    <property type="entry name" value="Aldolase_TIM"/>
</dbReference>
<dbReference type="InterPro" id="IPR003379">
    <property type="entry name" value="Carboxylase_cons_dom"/>
</dbReference>
<name>A0A0S3K7A7_9ENTE</name>
<dbReference type="KEGG" id="ess:ATZ33_01980"/>
<gene>
    <name evidence="2" type="ORF">ATZ33_01980</name>
    <name evidence="3" type="ORF">RV15_GL001194</name>
</gene>
<evidence type="ECO:0000313" key="3">
    <source>
        <dbReference type="EMBL" id="OJG93162.1"/>
    </source>
</evidence>
<dbReference type="InterPro" id="IPR000891">
    <property type="entry name" value="PYR_CT"/>
</dbReference>
<dbReference type="EMBL" id="CP013614">
    <property type="protein sequence ID" value="ALS00188.1"/>
    <property type="molecule type" value="Genomic_DNA"/>
</dbReference>
<dbReference type="Pfam" id="PF00682">
    <property type="entry name" value="HMGL-like"/>
    <property type="match status" value="1"/>
</dbReference>
<sequence length="463" mass="51818">MTKEILFTETVLRDGQQSQIATRMPTSDMLPIIQTLDEAGYHALEMWGGATFDACIRFLNEDPWERLRAIRKAVKNTKLQMLLRGQNLLGYKNYADDVVEAFVQKSIENGIDIIRVFDALNDTRNLQTSIEATKKFGGHCQPAISYTTSDFHTIDYFVGLTTELEKMGADSICIKDMAGILTPDDAYRLVTEIKCKIQVPLEVHTHATSGISEMTYLKAVEAGADIIDTAISSFSGGTSQPATESMALALENLGYNTHLDMKKVAEAADYFNPIRDKFREEGLLNPKVKDTEPKTLIYKVPGGMLSNLLSQLTEQGLADKYEEVLREVPKVRADLGYPPLVTPLSQMVGTQAVMNVISGERYKMVPKEIKDYVKGLYGKPPVAISEEMTKLIIGEEEVITIRPADLLTPELPIYKKEIEAYAKSTEDVLMYALFPQQGKDFLGRREDRFYDVPIQEVSVTLDI</sequence>
<dbReference type="RefSeq" id="WP_071876260.1">
    <property type="nucleotide sequence ID" value="NZ_JXLC01000002.1"/>
</dbReference>
<dbReference type="Proteomes" id="UP000183039">
    <property type="component" value="Unassembled WGS sequence"/>
</dbReference>
<accession>A0A0S3K7A7</accession>
<organism evidence="3 5">
    <name type="scientific">Enterococcus silesiacus</name>
    <dbReference type="NCBI Taxonomy" id="332949"/>
    <lineage>
        <taxon>Bacteria</taxon>
        <taxon>Bacillati</taxon>
        <taxon>Bacillota</taxon>
        <taxon>Bacilli</taxon>
        <taxon>Lactobacillales</taxon>
        <taxon>Enterococcaceae</taxon>
        <taxon>Enterococcus</taxon>
    </lineage>
</organism>
<evidence type="ECO:0000259" key="1">
    <source>
        <dbReference type="PROSITE" id="PS50991"/>
    </source>
</evidence>
<dbReference type="Pfam" id="PF02436">
    <property type="entry name" value="PYC_OADA"/>
    <property type="match status" value="1"/>
</dbReference>
<dbReference type="PROSITE" id="PS50991">
    <property type="entry name" value="PYR_CT"/>
    <property type="match status" value="1"/>
</dbReference>
<dbReference type="NCBIfam" id="NF006761">
    <property type="entry name" value="PRK09282.1"/>
    <property type="match status" value="1"/>
</dbReference>